<evidence type="ECO:0000313" key="1">
    <source>
        <dbReference type="EMBL" id="KAJ7525089.1"/>
    </source>
</evidence>
<organism evidence="1 2">
    <name type="scientific">Diphasiastrum complanatum</name>
    <name type="common">Issler's clubmoss</name>
    <name type="synonym">Lycopodium complanatum</name>
    <dbReference type="NCBI Taxonomy" id="34168"/>
    <lineage>
        <taxon>Eukaryota</taxon>
        <taxon>Viridiplantae</taxon>
        <taxon>Streptophyta</taxon>
        <taxon>Embryophyta</taxon>
        <taxon>Tracheophyta</taxon>
        <taxon>Lycopodiopsida</taxon>
        <taxon>Lycopodiales</taxon>
        <taxon>Lycopodiaceae</taxon>
        <taxon>Lycopodioideae</taxon>
        <taxon>Diphasiastrum</taxon>
    </lineage>
</organism>
<gene>
    <name evidence="1" type="ORF">O6H91_17G035900</name>
</gene>
<protein>
    <submittedName>
        <fullName evidence="1">Uncharacterized protein</fullName>
    </submittedName>
</protein>
<proteinExistence type="predicted"/>
<dbReference type="Proteomes" id="UP001162992">
    <property type="component" value="Chromosome 17"/>
</dbReference>
<dbReference type="EMBL" id="CM055108">
    <property type="protein sequence ID" value="KAJ7525089.1"/>
    <property type="molecule type" value="Genomic_DNA"/>
</dbReference>
<comment type="caution">
    <text evidence="1">The sequence shown here is derived from an EMBL/GenBank/DDBJ whole genome shotgun (WGS) entry which is preliminary data.</text>
</comment>
<keyword evidence="2" id="KW-1185">Reference proteome</keyword>
<accession>A0ACC2B5M9</accession>
<evidence type="ECO:0000313" key="2">
    <source>
        <dbReference type="Proteomes" id="UP001162992"/>
    </source>
</evidence>
<sequence length="975" mass="106811">MAQSRGKALNGGGAGRKGSGSGPPPVHLILLELKHRILAAINKLADRDTQQIAVEDLERIAESLSPEGIALCLGCLYDTNSEQKSIARRECIRLFGTLALLHGYLLAPYLPKIISCIIRRLKDPDTIVRDACVDAVGSIALNVICPEDEEWSAEDDCEMSFPSVFEVFFKPLVEALNEQNKCVQIGAAMCLARLIESSSHPMSSSTQRLYPRIVKLLKSSSFLAKAALLSVVGSLTQAKNGEADQFLASMVPHLQASLESSDWAIRKAAVDTLARVASERGSAFSLFRSSALGALESCRFDKVKPVRESALTAIEMWKTVPAVDTEISAPEAKTDTKGTVRHTSSKRSSPSTNSSNRSLSSKLRASEEGFLFKTETAAKSPLLRVDYASTISPVSGVTMDMTRGSTSKKRSSFGINKKGNPEFFRKLGRRSSDDWPIEVVVPRGCPPSNIVSVEQDAENQSSDVGETDVRMESEKSADEVDHYVCQLAAIKEIVSFDQKEKPEIGHNPKAFGKEGLPCLQFKSSTVPVNFESYGDGIKQQSSPRKDENSWLHNGSQEIDSEDLSCSTPATFTSTCSNKDYGSNKGIANENQLASIQTQLARLEQQQSRLLEMLQEMMGNSHEGMQALDSRLQGLERIVDDVTKAMARFSGDTAEKVKVTVVGLDDKNTKLHEGTDSTDPLDYKIKTMNEGCEYSAGRLITSDAVASRATDGELSRITELEAKNQGSFAYTNRFEACAENKNTNVGFLEKQMRMVKGSLEVDRSGDGDVDRVSSFSNFAEVPSTRSIRQRCKDEATLKGFQIAREKPLPKPSEQDRYSFLSLRCSAEKPSLGSIRNKKDENVKGDAWDSWSRALDYLRAGNVNSAYMEVLDSNDELLLVHLMARTGPVLDQLGGDTAMQVFNTVTQLLCEQSFLDLALPWIQQIADMVTSDGLDYFDLSAEAKTALLRFLQEASQRDSAEGWFGSCGNQCAPQLAT</sequence>
<name>A0ACC2B5M9_DIPCM</name>
<reference evidence="2" key="1">
    <citation type="journal article" date="2024" name="Proc. Natl. Acad. Sci. U.S.A.">
        <title>Extraordinary preservation of gene collinearity over three hundred million years revealed in homosporous lycophytes.</title>
        <authorList>
            <person name="Li C."/>
            <person name="Wickell D."/>
            <person name="Kuo L.Y."/>
            <person name="Chen X."/>
            <person name="Nie B."/>
            <person name="Liao X."/>
            <person name="Peng D."/>
            <person name="Ji J."/>
            <person name="Jenkins J."/>
            <person name="Williams M."/>
            <person name="Shu S."/>
            <person name="Plott C."/>
            <person name="Barry K."/>
            <person name="Rajasekar S."/>
            <person name="Grimwood J."/>
            <person name="Han X."/>
            <person name="Sun S."/>
            <person name="Hou Z."/>
            <person name="He W."/>
            <person name="Dai G."/>
            <person name="Sun C."/>
            <person name="Schmutz J."/>
            <person name="Leebens-Mack J.H."/>
            <person name="Li F.W."/>
            <person name="Wang L."/>
        </authorList>
    </citation>
    <scope>NUCLEOTIDE SEQUENCE [LARGE SCALE GENOMIC DNA]</scope>
    <source>
        <strain evidence="2">cv. PW_Plant_1</strain>
    </source>
</reference>